<evidence type="ECO:0000313" key="2">
    <source>
        <dbReference type="Proteomes" id="UP000009135"/>
    </source>
</evidence>
<organism evidence="1 2">
    <name type="scientific">Mycoplasma haemocanis (strain Illinois)</name>
    <dbReference type="NCBI Taxonomy" id="1111676"/>
    <lineage>
        <taxon>Bacteria</taxon>
        <taxon>Bacillati</taxon>
        <taxon>Mycoplasmatota</taxon>
        <taxon>Mollicutes</taxon>
        <taxon>Mycoplasmataceae</taxon>
        <taxon>Mycoplasma</taxon>
    </lineage>
</organism>
<protein>
    <submittedName>
        <fullName evidence="1">Uncharacterized protein</fullName>
    </submittedName>
</protein>
<evidence type="ECO:0000313" key="1">
    <source>
        <dbReference type="EMBL" id="AEW45475.1"/>
    </source>
</evidence>
<dbReference type="AlphaFoldDB" id="H6N753"/>
<dbReference type="EMBL" id="CP003199">
    <property type="protein sequence ID" value="AEW45475.1"/>
    <property type="molecule type" value="Genomic_DNA"/>
</dbReference>
<reference evidence="1 2" key="1">
    <citation type="journal article" date="2012" name="J. Bacteriol.">
        <title>Complete genome sequence of Mycoplasma haemocanis strain Illinois.</title>
        <authorList>
            <person name="do Nascimento N.C."/>
            <person name="Guimaraes A.M."/>
            <person name="Santos A.P."/>
            <person name="Sanmiguel P.J."/>
            <person name="Messick J.B."/>
        </authorList>
    </citation>
    <scope>NUCLEOTIDE SEQUENCE [LARGE SCALE GENOMIC DNA]</scope>
    <source>
        <strain evidence="1 2">Illinois</strain>
    </source>
</reference>
<dbReference type="HOGENOM" id="CLU_098620_4_1_14"/>
<proteinExistence type="predicted"/>
<dbReference type="Proteomes" id="UP000009135">
    <property type="component" value="Chromosome"/>
</dbReference>
<sequence length="201" mass="22197">MSKIIFAVVVSGTGVLGVGGYYSYRAIKGERTLLSKLESSLQKHQKILSAGDVEWSSWSEVYKVSTKNKIPEVTHSNLSKWCETTLKGSDESKLDLASRWCVINTRSLSEEIKSTSSASLLPLDGDNTSAWEGAWESYNKSKGTSGLEIDDTTFKASNSDKTKGGPALKKWCSDLLSKKMYELLELKAREKAEKWCFSSSS</sequence>
<gene>
    <name evidence="1" type="ordered locus">MHC_03075</name>
</gene>
<name>H6N753_MYCHN</name>
<dbReference type="OrthoDB" id="9828308at2"/>
<keyword evidence="2" id="KW-1185">Reference proteome</keyword>
<dbReference type="KEGG" id="mhe:MHC_03075"/>
<dbReference type="STRING" id="1111676.MHC_03075"/>
<accession>H6N753</accession>